<evidence type="ECO:0000256" key="1">
    <source>
        <dbReference type="SAM" id="MobiDB-lite"/>
    </source>
</evidence>
<dbReference type="EMBL" id="WNTK01000042">
    <property type="protein sequence ID" value="KAG9472676.1"/>
    <property type="molecule type" value="Genomic_DNA"/>
</dbReference>
<proteinExistence type="predicted"/>
<gene>
    <name evidence="2" type="ORF">GDO78_018109</name>
</gene>
<keyword evidence="3" id="KW-1185">Reference proteome</keyword>
<comment type="caution">
    <text evidence="2">The sequence shown here is derived from an EMBL/GenBank/DDBJ whole genome shotgun (WGS) entry which is preliminary data.</text>
</comment>
<name>A0A8J6EPR8_ELECQ</name>
<evidence type="ECO:0000313" key="2">
    <source>
        <dbReference type="EMBL" id="KAG9472676.1"/>
    </source>
</evidence>
<feature type="compositionally biased region" description="Basic residues" evidence="1">
    <location>
        <begin position="58"/>
        <end position="68"/>
    </location>
</feature>
<dbReference type="AlphaFoldDB" id="A0A8J6EPR8"/>
<accession>A0A8J6EPR8</accession>
<dbReference type="Proteomes" id="UP000770717">
    <property type="component" value="Unassembled WGS sequence"/>
</dbReference>
<evidence type="ECO:0000313" key="3">
    <source>
        <dbReference type="Proteomes" id="UP000770717"/>
    </source>
</evidence>
<protein>
    <submittedName>
        <fullName evidence="2">Uncharacterized protein</fullName>
    </submittedName>
</protein>
<reference evidence="2" key="1">
    <citation type="thesis" date="2020" institute="ProQuest LLC" country="789 East Eisenhower Parkway, Ann Arbor, MI, USA">
        <title>Comparative Genomics and Chromosome Evolution.</title>
        <authorList>
            <person name="Mudd A.B."/>
        </authorList>
    </citation>
    <scope>NUCLEOTIDE SEQUENCE</scope>
    <source>
        <strain evidence="2">HN-11 Male</strain>
        <tissue evidence="2">Kidney and liver</tissue>
    </source>
</reference>
<feature type="region of interest" description="Disordered" evidence="1">
    <location>
        <begin position="33"/>
        <end position="68"/>
    </location>
</feature>
<sequence length="68" mass="8043">MLLQAKYGQFYTQHKVGNSVGYSKLMQTIQSQSSKMRYTTAPVPRMERTPQDDSTTLHYRKKERKKKM</sequence>
<organism evidence="2 3">
    <name type="scientific">Eleutherodactylus coqui</name>
    <name type="common">Puerto Rican coqui</name>
    <dbReference type="NCBI Taxonomy" id="57060"/>
    <lineage>
        <taxon>Eukaryota</taxon>
        <taxon>Metazoa</taxon>
        <taxon>Chordata</taxon>
        <taxon>Craniata</taxon>
        <taxon>Vertebrata</taxon>
        <taxon>Euteleostomi</taxon>
        <taxon>Amphibia</taxon>
        <taxon>Batrachia</taxon>
        <taxon>Anura</taxon>
        <taxon>Neobatrachia</taxon>
        <taxon>Hyloidea</taxon>
        <taxon>Eleutherodactylidae</taxon>
        <taxon>Eleutherodactylinae</taxon>
        <taxon>Eleutherodactylus</taxon>
        <taxon>Eleutherodactylus</taxon>
    </lineage>
</organism>